<evidence type="ECO:0000256" key="1">
    <source>
        <dbReference type="SAM" id="SignalP"/>
    </source>
</evidence>
<organism evidence="2 3">
    <name type="scientific">Pedosphaera parvula (strain Ellin514)</name>
    <dbReference type="NCBI Taxonomy" id="320771"/>
    <lineage>
        <taxon>Bacteria</taxon>
        <taxon>Pseudomonadati</taxon>
        <taxon>Verrucomicrobiota</taxon>
        <taxon>Pedosphaerae</taxon>
        <taxon>Pedosphaerales</taxon>
        <taxon>Pedosphaeraceae</taxon>
        <taxon>Pedosphaera</taxon>
    </lineage>
</organism>
<evidence type="ECO:0000313" key="3">
    <source>
        <dbReference type="Proteomes" id="UP000003688"/>
    </source>
</evidence>
<keyword evidence="1" id="KW-0732">Signal</keyword>
<comment type="caution">
    <text evidence="2">The sequence shown here is derived from an EMBL/GenBank/DDBJ whole genome shotgun (WGS) entry which is preliminary data.</text>
</comment>
<feature type="signal peptide" evidence="1">
    <location>
        <begin position="1"/>
        <end position="20"/>
    </location>
</feature>
<proteinExistence type="predicted"/>
<keyword evidence="3" id="KW-1185">Reference proteome</keyword>
<dbReference type="AlphaFoldDB" id="B9XC39"/>
<dbReference type="RefSeq" id="WP_007413387.1">
    <property type="nucleotide sequence ID" value="NZ_ABOX02000004.1"/>
</dbReference>
<gene>
    <name evidence="2" type="ORF">Cflav_PD5142</name>
</gene>
<name>B9XC39_PEDPL</name>
<evidence type="ECO:0000313" key="2">
    <source>
        <dbReference type="EMBL" id="EEF62507.1"/>
    </source>
</evidence>
<dbReference type="Proteomes" id="UP000003688">
    <property type="component" value="Unassembled WGS sequence"/>
</dbReference>
<dbReference type="EMBL" id="ABOX02000004">
    <property type="protein sequence ID" value="EEF62507.1"/>
    <property type="molecule type" value="Genomic_DNA"/>
</dbReference>
<accession>B9XC39</accession>
<sequence precursor="true">MKSLLLPLLLFSLLSASAHAESLPVKLTGIINLPGEKEVLVEKTDAVDRSFVISNSEGQTEVFGKEIKCKILQIDTTNRTVKVNLTFNQSSTTNTLSLENNTKNSSNAYGIHLRNASLHRVQWLYSRFTNRTILQPSLSSATISCDADVTNETAAAQALSHALIQASLTNILDGRKFAMIVPIEHASMAHPGSSKIKTFTPLPPTSSTPPGLTRMFGADCTDSNLQETLKLYSMLIGRQLDRSAPLPDTSASFTFVTQTGMFKEEALYAFDTLYAWQNIKIIPIGKDLFQAVEIKSK</sequence>
<feature type="chain" id="PRO_5002894753" evidence="1">
    <location>
        <begin position="21"/>
        <end position="297"/>
    </location>
</feature>
<protein>
    <submittedName>
        <fullName evidence="2">Uncharacterized protein</fullName>
    </submittedName>
</protein>
<reference evidence="2 3" key="1">
    <citation type="journal article" date="2011" name="J. Bacteriol.">
        <title>Genome sequence of 'Pedosphaera parvula' Ellin514, an aerobic Verrucomicrobial isolate from pasture soil.</title>
        <authorList>
            <person name="Kant R."/>
            <person name="van Passel M.W."/>
            <person name="Sangwan P."/>
            <person name="Palva A."/>
            <person name="Lucas S."/>
            <person name="Copeland A."/>
            <person name="Lapidus A."/>
            <person name="Glavina Del Rio T."/>
            <person name="Dalin E."/>
            <person name="Tice H."/>
            <person name="Bruce D."/>
            <person name="Goodwin L."/>
            <person name="Pitluck S."/>
            <person name="Chertkov O."/>
            <person name="Larimer F.W."/>
            <person name="Land M.L."/>
            <person name="Hauser L."/>
            <person name="Brettin T.S."/>
            <person name="Detter J.C."/>
            <person name="Han S."/>
            <person name="de Vos W.M."/>
            <person name="Janssen P.H."/>
            <person name="Smidt H."/>
        </authorList>
    </citation>
    <scope>NUCLEOTIDE SEQUENCE [LARGE SCALE GENOMIC DNA]</scope>
    <source>
        <strain evidence="2 3">Ellin514</strain>
    </source>
</reference>